<dbReference type="PROSITE" id="PS51194">
    <property type="entry name" value="HELICASE_CTER"/>
    <property type="match status" value="1"/>
</dbReference>
<comment type="caution">
    <text evidence="5">The sequence shown here is derived from an EMBL/GenBank/DDBJ whole genome shotgun (WGS) entry which is preliminary data.</text>
</comment>
<evidence type="ECO:0000313" key="5">
    <source>
        <dbReference type="EMBL" id="CAJ1382524.1"/>
    </source>
</evidence>
<evidence type="ECO:0000259" key="4">
    <source>
        <dbReference type="PROSITE" id="PS51194"/>
    </source>
</evidence>
<keyword evidence="6" id="KW-1185">Reference proteome</keyword>
<dbReference type="InterPro" id="IPR001650">
    <property type="entry name" value="Helicase_C-like"/>
</dbReference>
<sequence>MALVLQGSTPGLRLATLDRPRCSAATRQRSHYFQTDELLRNSARCSRCLAVCGAVLLQARPRRKHVQMYQASPAKLVDLEGFTTTSVPKKKSSTEIQKEDRFTLRKQEKILHEQQEIAVQNILDIFSKGDEKETTAVTLRGVPGSGKTWVAANVISRWKPKAVLLMQPLKALVRQIEGVLDADFPNEEVCNFISQRRSFSAAKISRQHGTVKVSSSCPHIDEVAAGSRERSIDATDTGEPCIIACSIAAMYGCAHQLLKKSPHKLQLSMDEALAMAEELEQELLDDTYCEKDLDRHRRSYLKKRIQDDIATLKEKGVCPNMYDLYADLLPGRFRRTIFDAFNETYQRDWLFVVDECHSSLSAMMRPHRAHQTRVKALARDGLLRRNMYAAERSGPLSWEDLQKKLPDKVLYMSATPLKAHRDEGILGEEVGLDIRPTHILDPEIVEIRTLPYRADMGPEQLGKSRHDMADLIKTVRDILRKRKPADQVIINCISCLQADVLHSFLGTVDGYKSGVLHGKRTSRENNLVLTEFQQGKLDGLVGSKMLVEGLDLPGVATVIVTDADSPGMLRTDAILQQLAGRTARHADGRVYLLVTEPESDLVTRCQEQHQQRRQAQAKYNEKHNAEPLSIAWGPRAEREKRTTEVGKQDDSEEGDDLFSKWTLAQCLQALAELVKCCWTELPDEETERVNKNLEQKSLFLFDLEEARDKAIEQVILWATVPAIGPERSHNLLEQFGDISTMLSQEHLKDLKQVVQIGPVLSKRLNKRYDMTYVGPLEDTRKRLQWVRELEEFTCHLQPLLRKKMTEALSSSDTKTKQMLMRQQVQIQLPEEESEFVISVVSRPAALPTSNFCVHEDPSVLCISLHLDQSDLHFFPFLKGKVEERGTAAGRGYTLNLPWPEGAGDAEAWRLLKDFALPSLEAFRPDILVLAFGFDALEGDPCEAGRFSPRLFRHLARSCCDICGRVLCTLQGGYHPQGTADALLAVLDVLAGGGFEEEDIELPPEAFFLHLAKIQEVLSDESTWWPVEQSLNYIPEGIRKRLEESDGSEDAEIPKRLVHRDGAVFQALEERRWSAYYCVQLFDSIGFELYAKDLQEVRGPQGLGVYCTLDLQKARDTGKTVLIAEFKANTAERGVPGISDLLVSSGGNGENWRERGYAGVLYSSTEICIRVECIRVLYRREWQGEISWPALKRICDAMEDPPLALDSDAAQSDAAWAKSMERLKSYSDNQVQRTKDQL</sequence>
<dbReference type="SUPFAM" id="SSF52768">
    <property type="entry name" value="Arginase/deacetylase"/>
    <property type="match status" value="1"/>
</dbReference>
<dbReference type="Gene3D" id="3.40.50.300">
    <property type="entry name" value="P-loop containing nucleotide triphosphate hydrolases"/>
    <property type="match status" value="3"/>
</dbReference>
<dbReference type="SMART" id="SM00487">
    <property type="entry name" value="DEXDc"/>
    <property type="match status" value="1"/>
</dbReference>
<dbReference type="PANTHER" id="PTHR24029">
    <property type="entry name" value="UVRABC SYSTEM PROTEIN B"/>
    <property type="match status" value="1"/>
</dbReference>
<dbReference type="AlphaFoldDB" id="A0AA36I7P4"/>
<dbReference type="SMART" id="SM00490">
    <property type="entry name" value="HELICc"/>
    <property type="match status" value="1"/>
</dbReference>
<dbReference type="Proteomes" id="UP001178507">
    <property type="component" value="Unassembled WGS sequence"/>
</dbReference>
<evidence type="ECO:0000256" key="1">
    <source>
        <dbReference type="ARBA" id="ARBA00022769"/>
    </source>
</evidence>
<dbReference type="GO" id="GO:0003677">
    <property type="term" value="F:DNA binding"/>
    <property type="evidence" value="ECO:0007669"/>
    <property type="project" value="InterPro"/>
</dbReference>
<dbReference type="Pfam" id="PF00850">
    <property type="entry name" value="Hist_deacetyl"/>
    <property type="match status" value="1"/>
</dbReference>
<evidence type="ECO:0000256" key="2">
    <source>
        <dbReference type="ARBA" id="ARBA00022881"/>
    </source>
</evidence>
<gene>
    <name evidence="5" type="ORF">EVOR1521_LOCUS9885</name>
</gene>
<keyword evidence="2" id="KW-0267">Excision nuclease</keyword>
<name>A0AA36I7P4_9DINO</name>
<feature type="compositionally biased region" description="Basic and acidic residues" evidence="3">
    <location>
        <begin position="635"/>
        <end position="649"/>
    </location>
</feature>
<keyword evidence="2" id="KW-0234">DNA repair</keyword>
<evidence type="ECO:0000313" key="6">
    <source>
        <dbReference type="Proteomes" id="UP001178507"/>
    </source>
</evidence>
<organism evidence="5 6">
    <name type="scientific">Effrenium voratum</name>
    <dbReference type="NCBI Taxonomy" id="2562239"/>
    <lineage>
        <taxon>Eukaryota</taxon>
        <taxon>Sar</taxon>
        <taxon>Alveolata</taxon>
        <taxon>Dinophyceae</taxon>
        <taxon>Suessiales</taxon>
        <taxon>Symbiodiniaceae</taxon>
        <taxon>Effrenium</taxon>
    </lineage>
</organism>
<dbReference type="InterPro" id="IPR037138">
    <property type="entry name" value="His_deacetylse_dom_sf"/>
</dbReference>
<dbReference type="GO" id="GO:0006289">
    <property type="term" value="P:nucleotide-excision repair"/>
    <property type="evidence" value="ECO:0007669"/>
    <property type="project" value="InterPro"/>
</dbReference>
<dbReference type="InterPro" id="IPR027417">
    <property type="entry name" value="P-loop_NTPase"/>
</dbReference>
<keyword evidence="1" id="KW-0228">DNA excision</keyword>
<dbReference type="Gene3D" id="3.40.800.20">
    <property type="entry name" value="Histone deacetylase domain"/>
    <property type="match status" value="1"/>
</dbReference>
<dbReference type="InterPro" id="IPR004807">
    <property type="entry name" value="UvrB"/>
</dbReference>
<dbReference type="Pfam" id="PF00271">
    <property type="entry name" value="Helicase_C"/>
    <property type="match status" value="1"/>
</dbReference>
<dbReference type="InterPro" id="IPR023696">
    <property type="entry name" value="Ureohydrolase_dom_sf"/>
</dbReference>
<dbReference type="GO" id="GO:0016887">
    <property type="term" value="F:ATP hydrolysis activity"/>
    <property type="evidence" value="ECO:0007669"/>
    <property type="project" value="InterPro"/>
</dbReference>
<dbReference type="GO" id="GO:0009380">
    <property type="term" value="C:excinuclease repair complex"/>
    <property type="evidence" value="ECO:0007669"/>
    <property type="project" value="InterPro"/>
</dbReference>
<feature type="region of interest" description="Disordered" evidence="3">
    <location>
        <begin position="612"/>
        <end position="654"/>
    </location>
</feature>
<evidence type="ECO:0000256" key="3">
    <source>
        <dbReference type="SAM" id="MobiDB-lite"/>
    </source>
</evidence>
<dbReference type="Pfam" id="PF04851">
    <property type="entry name" value="ResIII"/>
    <property type="match status" value="1"/>
</dbReference>
<proteinExistence type="predicted"/>
<feature type="domain" description="Helicase C-terminal" evidence="4">
    <location>
        <begin position="474"/>
        <end position="625"/>
    </location>
</feature>
<keyword evidence="2" id="KW-0227">DNA damage</keyword>
<dbReference type="PANTHER" id="PTHR24029:SF0">
    <property type="entry name" value="UVRABC SYSTEM PROTEIN B"/>
    <property type="match status" value="1"/>
</dbReference>
<dbReference type="GO" id="GO:0004518">
    <property type="term" value="F:nuclease activity"/>
    <property type="evidence" value="ECO:0007669"/>
    <property type="project" value="UniProtKB-KW"/>
</dbReference>
<protein>
    <recommendedName>
        <fullName evidence="4">Helicase C-terminal domain-containing protein</fullName>
    </recommendedName>
</protein>
<dbReference type="InterPro" id="IPR023801">
    <property type="entry name" value="His_deacetylse_dom"/>
</dbReference>
<reference evidence="5" key="1">
    <citation type="submission" date="2023-08" db="EMBL/GenBank/DDBJ databases">
        <authorList>
            <person name="Chen Y."/>
            <person name="Shah S."/>
            <person name="Dougan E. K."/>
            <person name="Thang M."/>
            <person name="Chan C."/>
        </authorList>
    </citation>
    <scope>NUCLEOTIDE SEQUENCE</scope>
</reference>
<dbReference type="InterPro" id="IPR014001">
    <property type="entry name" value="Helicase_ATP-bd"/>
</dbReference>
<accession>A0AA36I7P4</accession>
<dbReference type="SUPFAM" id="SSF52540">
    <property type="entry name" value="P-loop containing nucleoside triphosphate hydrolases"/>
    <property type="match status" value="2"/>
</dbReference>
<dbReference type="GO" id="GO:0005524">
    <property type="term" value="F:ATP binding"/>
    <property type="evidence" value="ECO:0007669"/>
    <property type="project" value="InterPro"/>
</dbReference>
<dbReference type="EMBL" id="CAUJNA010000913">
    <property type="protein sequence ID" value="CAJ1382524.1"/>
    <property type="molecule type" value="Genomic_DNA"/>
</dbReference>
<dbReference type="InterPro" id="IPR006935">
    <property type="entry name" value="Helicase/UvrB_N"/>
</dbReference>